<evidence type="ECO:0000313" key="5">
    <source>
        <dbReference type="EMBL" id="KAK7851669.1"/>
    </source>
</evidence>
<dbReference type="InterPro" id="IPR003609">
    <property type="entry name" value="Pan_app"/>
</dbReference>
<name>A0AAW0LLD3_QUESU</name>
<keyword evidence="1" id="KW-0732">Signal</keyword>
<keyword evidence="6" id="KW-1185">Reference proteome</keyword>
<keyword evidence="3" id="KW-0325">Glycoprotein</keyword>
<protein>
    <submittedName>
        <fullName evidence="5">G-type lectin s-receptor-like serine/threonine-protein kinase ces101</fullName>
    </submittedName>
</protein>
<dbReference type="AlphaFoldDB" id="A0AAW0LLD3"/>
<evidence type="ECO:0000256" key="1">
    <source>
        <dbReference type="ARBA" id="ARBA00022729"/>
    </source>
</evidence>
<keyword evidence="2" id="KW-1015">Disulfide bond</keyword>
<dbReference type="Pfam" id="PF08276">
    <property type="entry name" value="PAN_2"/>
    <property type="match status" value="1"/>
</dbReference>
<evidence type="ECO:0000313" key="6">
    <source>
        <dbReference type="Proteomes" id="UP000237347"/>
    </source>
</evidence>
<evidence type="ECO:0000259" key="4">
    <source>
        <dbReference type="PROSITE" id="PS50927"/>
    </source>
</evidence>
<evidence type="ECO:0000256" key="2">
    <source>
        <dbReference type="ARBA" id="ARBA00023157"/>
    </source>
</evidence>
<dbReference type="EMBL" id="PKMF04000084">
    <property type="protein sequence ID" value="KAK7851669.1"/>
    <property type="molecule type" value="Genomic_DNA"/>
</dbReference>
<evidence type="ECO:0000256" key="3">
    <source>
        <dbReference type="ARBA" id="ARBA00023180"/>
    </source>
</evidence>
<dbReference type="Proteomes" id="UP000237347">
    <property type="component" value="Unassembled WGS sequence"/>
</dbReference>
<organism evidence="5 6">
    <name type="scientific">Quercus suber</name>
    <name type="common">Cork oak</name>
    <dbReference type="NCBI Taxonomy" id="58331"/>
    <lineage>
        <taxon>Eukaryota</taxon>
        <taxon>Viridiplantae</taxon>
        <taxon>Streptophyta</taxon>
        <taxon>Embryophyta</taxon>
        <taxon>Tracheophyta</taxon>
        <taxon>Spermatophyta</taxon>
        <taxon>Magnoliopsida</taxon>
        <taxon>eudicotyledons</taxon>
        <taxon>Gunneridae</taxon>
        <taxon>Pentapetalae</taxon>
        <taxon>rosids</taxon>
        <taxon>fabids</taxon>
        <taxon>Fagales</taxon>
        <taxon>Fagaceae</taxon>
        <taxon>Quercus</taxon>
    </lineage>
</organism>
<dbReference type="PROSITE" id="PS50927">
    <property type="entry name" value="BULB_LECTIN"/>
    <property type="match status" value="1"/>
</dbReference>
<proteinExistence type="predicted"/>
<sequence>MYEFISPIIFIPFNMFRDTLKQGDVLNSSQYLVSVKRKFTLGFFNPTSDPGSSKNYLGIWHTNYNGNRSVWIANRDEPILNSSRLFLTLDHLGKLMINSTGFGGDPFVIYSGGGETQNTSTTSRLVIKRRGVPYWSTRLIQANLMSSSGHIVFYLEYLAFNLGHKYIINNFTDADGDYFMYSADANQELYVDPEERGKWSWRLDCMGQMFEWDIAMMTMDFCYGYGKEKEGCEEWAQPNCRSYNQTFGFMSGFFKNMGPDRLQDNAENGVYDNSTTIGPADCRALCWNNCDCLGYTGDGVTGCLYWEGNLTFVLDDGVSLTALKYVLTKEDPSNKESEC</sequence>
<dbReference type="InterPro" id="IPR001480">
    <property type="entry name" value="Bulb-type_lectin_dom"/>
</dbReference>
<dbReference type="PANTHER" id="PTHR32444">
    <property type="entry name" value="BULB-TYPE LECTIN DOMAIN-CONTAINING PROTEIN"/>
    <property type="match status" value="1"/>
</dbReference>
<dbReference type="SUPFAM" id="SSF51110">
    <property type="entry name" value="alpha-D-mannose-specific plant lectins"/>
    <property type="match status" value="1"/>
</dbReference>
<comment type="caution">
    <text evidence="5">The sequence shown here is derived from an EMBL/GenBank/DDBJ whole genome shotgun (WGS) entry which is preliminary data.</text>
</comment>
<dbReference type="InterPro" id="IPR036426">
    <property type="entry name" value="Bulb-type_lectin_dom_sf"/>
</dbReference>
<gene>
    <name evidence="5" type="primary">CES101_4</name>
    <name evidence="5" type="ORF">CFP56_041308</name>
</gene>
<dbReference type="PANTHER" id="PTHR32444:SF118">
    <property type="entry name" value="OS09G0551150 PROTEIN"/>
    <property type="match status" value="1"/>
</dbReference>
<reference evidence="5 6" key="1">
    <citation type="journal article" date="2018" name="Sci. Data">
        <title>The draft genome sequence of cork oak.</title>
        <authorList>
            <person name="Ramos A.M."/>
            <person name="Usie A."/>
            <person name="Barbosa P."/>
            <person name="Barros P.M."/>
            <person name="Capote T."/>
            <person name="Chaves I."/>
            <person name="Simoes F."/>
            <person name="Abreu I."/>
            <person name="Carrasquinho I."/>
            <person name="Faro C."/>
            <person name="Guimaraes J.B."/>
            <person name="Mendonca D."/>
            <person name="Nobrega F."/>
            <person name="Rodrigues L."/>
            <person name="Saibo N.J.M."/>
            <person name="Varela M.C."/>
            <person name="Egas C."/>
            <person name="Matos J."/>
            <person name="Miguel C.M."/>
            <person name="Oliveira M.M."/>
            <person name="Ricardo C.P."/>
            <person name="Goncalves S."/>
        </authorList>
    </citation>
    <scope>NUCLEOTIDE SEQUENCE [LARGE SCALE GENOMIC DNA]</scope>
    <source>
        <strain evidence="6">cv. HL8</strain>
    </source>
</reference>
<accession>A0AAW0LLD3</accession>
<dbReference type="SMART" id="SM00108">
    <property type="entry name" value="B_lectin"/>
    <property type="match status" value="1"/>
</dbReference>
<feature type="domain" description="Bulb-type lectin" evidence="4">
    <location>
        <begin position="17"/>
        <end position="180"/>
    </location>
</feature>
<dbReference type="Gene3D" id="2.90.10.10">
    <property type="entry name" value="Bulb-type lectin domain"/>
    <property type="match status" value="1"/>
</dbReference>
<dbReference type="GO" id="GO:0016301">
    <property type="term" value="F:kinase activity"/>
    <property type="evidence" value="ECO:0007669"/>
    <property type="project" value="UniProtKB-KW"/>
</dbReference>